<organism evidence="1 2">
    <name type="scientific">Choristoneura fumiferana</name>
    <name type="common">Spruce budworm moth</name>
    <name type="synonym">Archips fumiferana</name>
    <dbReference type="NCBI Taxonomy" id="7141"/>
    <lineage>
        <taxon>Eukaryota</taxon>
        <taxon>Metazoa</taxon>
        <taxon>Ecdysozoa</taxon>
        <taxon>Arthropoda</taxon>
        <taxon>Hexapoda</taxon>
        <taxon>Insecta</taxon>
        <taxon>Pterygota</taxon>
        <taxon>Neoptera</taxon>
        <taxon>Endopterygota</taxon>
        <taxon>Lepidoptera</taxon>
        <taxon>Glossata</taxon>
        <taxon>Ditrysia</taxon>
        <taxon>Tortricoidea</taxon>
        <taxon>Tortricidae</taxon>
        <taxon>Tortricinae</taxon>
        <taxon>Choristoneura</taxon>
    </lineage>
</organism>
<accession>A0ACC0K9T8</accession>
<dbReference type="Proteomes" id="UP001064048">
    <property type="component" value="Chromosome 28"/>
</dbReference>
<gene>
    <name evidence="1" type="ORF">MSG28_015277</name>
</gene>
<protein>
    <submittedName>
        <fullName evidence="1">Uncharacterized protein</fullName>
    </submittedName>
</protein>
<evidence type="ECO:0000313" key="2">
    <source>
        <dbReference type="Proteomes" id="UP001064048"/>
    </source>
</evidence>
<proteinExistence type="predicted"/>
<sequence length="1159" mass="135318">MEEVLRALQKIQKELDEQKITIQKSGENVTEQVTHNINNILDEKFKILEEKYENLKDKLDNQEKRLYFLEKQARQRNIVLFGLKETESSYSNLVKIIINFINEYLTIKLDHRDIQEVKRIGKKGERPRPIIITVSTLGIKITILKQKKVLVNTPYYIKEDYPEYVLNKRKELQEQTPSHTQNYTDNTQKKEHLPSRLVTVEDQDHNPSKNQSLENKKNIDVCTINVRSLSSAQKLIELKEALTYVKHDIIGLSEVRRLGEKIAEDEDYIMYHLGVTKGLHGVGFLVKKEYKESIQNFTGISERVCILEILLEKIPFAIIQAYAPTESSTQEEIDSFYGDLEKAHRLISTKNVISMGDFNAQIGTPKPYENKVAGKYGFGNRNKRGEKLIQYAQEHNLKILNTMYKAKHKNRWTWISPDKNTRTMIDYIMTSSPHLISNFKVLPSFTFGSDHRLLRATLHLEKNKKSRKRYVGISTSLKTTEDQENYCKNLLEQIPKLLTNHEKYNVNEYCLMIENSIKESLNKIKKTKSKILSDKAFELMKKRSYLQNKNTLNKKDKEELKRLYKQTNKEINKCYETHRYNILKNHLETSRSTKKANKELDKTKNWIPSLQPGSNRTKSRSDVVNIATNFYKALYDEVPSTASTASTSSEVEPPSQPHNTEYIVENFKEHEILKQIMRLKKEKSPGQDGITNECIKYARTLLLSPLTILFNKIMDEESVPKNWTESEITLLYKKGDPADIGNYRPISLLPCLYKLFASCILDRISRNIDMFQPIEQAGFRKGYSTIDHIQVVELIIEKYLEFRRPLYVAFIDYKKAFDSISHKSIWEALRNQRINEKFINILKNVYHNSTSRVKLDRKGEKIKIRRGVRQGDPISPKLFISVLQNIMRDLPWTQRGININGKTLSHLRFADDIIVFSENPSELNTMLIDLQIASNKVGLEMNLQKTKVMTNHKQIDILINELPLDYVQKYVYLGKQLSFSKERNSDEINRRTTISWNKYWANKEIFKSQLPVTLKKMAIDSVILPSLTYGCQTWTFNSKARNKIQTTQRAMERSCLNIKLRDKIRNSDIRNRTKVTDALLFSQELKWKWAGHAARYTDDRWTSRLLKWSGPCGTRSVGRPGYRWEDELVAVAGKSWTRIAEDRKKWDSLKEAFTRRGSI</sequence>
<dbReference type="EMBL" id="CM046128">
    <property type="protein sequence ID" value="KAI8433185.1"/>
    <property type="molecule type" value="Genomic_DNA"/>
</dbReference>
<reference evidence="1 2" key="1">
    <citation type="journal article" date="2022" name="Genome Biol. Evol.">
        <title>The Spruce Budworm Genome: Reconstructing the Evolutionary History of Antifreeze Proteins.</title>
        <authorList>
            <person name="Beliveau C."/>
            <person name="Gagne P."/>
            <person name="Picq S."/>
            <person name="Vernygora O."/>
            <person name="Keeling C.I."/>
            <person name="Pinkney K."/>
            <person name="Doucet D."/>
            <person name="Wen F."/>
            <person name="Johnston J.S."/>
            <person name="Maaroufi H."/>
            <person name="Boyle B."/>
            <person name="Laroche J."/>
            <person name="Dewar K."/>
            <person name="Juretic N."/>
            <person name="Blackburn G."/>
            <person name="Nisole A."/>
            <person name="Brunet B."/>
            <person name="Brandao M."/>
            <person name="Lumley L."/>
            <person name="Duan J."/>
            <person name="Quan G."/>
            <person name="Lucarotti C.J."/>
            <person name="Roe A.D."/>
            <person name="Sperling F.A.H."/>
            <person name="Levesque R.C."/>
            <person name="Cusson M."/>
        </authorList>
    </citation>
    <scope>NUCLEOTIDE SEQUENCE [LARGE SCALE GENOMIC DNA]</scope>
    <source>
        <strain evidence="1">Glfc:IPQL:Cfum</strain>
    </source>
</reference>
<name>A0ACC0K9T8_CHOFU</name>
<comment type="caution">
    <text evidence="1">The sequence shown here is derived from an EMBL/GenBank/DDBJ whole genome shotgun (WGS) entry which is preliminary data.</text>
</comment>
<evidence type="ECO:0000313" key="1">
    <source>
        <dbReference type="EMBL" id="KAI8433185.1"/>
    </source>
</evidence>
<keyword evidence="2" id="KW-1185">Reference proteome</keyword>